<keyword evidence="3" id="KW-1185">Reference proteome</keyword>
<reference evidence="2" key="1">
    <citation type="submission" date="2022-02" db="EMBL/GenBank/DDBJ databases">
        <title>Vibrio sp. nov, a new bacterium isolated from seawater.</title>
        <authorList>
            <person name="Yuan Y."/>
        </authorList>
    </citation>
    <scope>NUCLEOTIDE SEQUENCE</scope>
    <source>
        <strain evidence="2">ZSDZ65</strain>
    </source>
</reference>
<comment type="caution">
    <text evidence="2">The sequence shown here is derived from an EMBL/GenBank/DDBJ whole genome shotgun (WGS) entry which is preliminary data.</text>
</comment>
<feature type="region of interest" description="Disordered" evidence="1">
    <location>
        <begin position="1"/>
        <end position="29"/>
    </location>
</feature>
<proteinExistence type="predicted"/>
<evidence type="ECO:0000256" key="1">
    <source>
        <dbReference type="SAM" id="MobiDB-lite"/>
    </source>
</evidence>
<evidence type="ECO:0000313" key="2">
    <source>
        <dbReference type="EMBL" id="MCW8345531.1"/>
    </source>
</evidence>
<organism evidence="2 3">
    <name type="scientific">Vibrio qingdaonensis</name>
    <dbReference type="NCBI Taxonomy" id="2829491"/>
    <lineage>
        <taxon>Bacteria</taxon>
        <taxon>Pseudomonadati</taxon>
        <taxon>Pseudomonadota</taxon>
        <taxon>Gammaproteobacteria</taxon>
        <taxon>Vibrionales</taxon>
        <taxon>Vibrionaceae</taxon>
        <taxon>Vibrio</taxon>
    </lineage>
</organism>
<dbReference type="AlphaFoldDB" id="A0A9X3HVP2"/>
<protein>
    <submittedName>
        <fullName evidence="2">Uncharacterized protein</fullName>
    </submittedName>
</protein>
<dbReference type="RefSeq" id="WP_265673942.1">
    <property type="nucleotide sequence ID" value="NZ_JAKRRY010000005.1"/>
</dbReference>
<dbReference type="EMBL" id="JAKRRY010000005">
    <property type="protein sequence ID" value="MCW8345531.1"/>
    <property type="molecule type" value="Genomic_DNA"/>
</dbReference>
<dbReference type="Proteomes" id="UP001155587">
    <property type="component" value="Unassembled WGS sequence"/>
</dbReference>
<sequence>MLPSPKQYPKDSSEIEVSDEYSSSPTVCEDGVAPKLKQAYIDERVKLELSELELNRSRVVIMDQHGHVIKVPFLVEH</sequence>
<name>A0A9X3HVP2_9VIBR</name>
<accession>A0A9X3HVP2</accession>
<gene>
    <name evidence="2" type="ORF">MD535_05800</name>
</gene>
<evidence type="ECO:0000313" key="3">
    <source>
        <dbReference type="Proteomes" id="UP001155587"/>
    </source>
</evidence>